<proteinExistence type="predicted"/>
<dbReference type="OrthoDB" id="5920525at2759"/>
<dbReference type="AlphaFoldDB" id="A0A0N4VFN3"/>
<dbReference type="Proteomes" id="UP000274131">
    <property type="component" value="Unassembled WGS sequence"/>
</dbReference>
<dbReference type="EMBL" id="UXUI01009724">
    <property type="protein sequence ID" value="VDD94218.1"/>
    <property type="molecule type" value="Genomic_DNA"/>
</dbReference>
<keyword evidence="2" id="KW-1185">Reference proteome</keyword>
<reference evidence="1 2" key="2">
    <citation type="submission" date="2018-10" db="EMBL/GenBank/DDBJ databases">
        <authorList>
            <consortium name="Pathogen Informatics"/>
        </authorList>
    </citation>
    <scope>NUCLEOTIDE SEQUENCE [LARGE SCALE GENOMIC DNA]</scope>
</reference>
<evidence type="ECO:0000313" key="1">
    <source>
        <dbReference type="EMBL" id="VDD94218.1"/>
    </source>
</evidence>
<organism evidence="3">
    <name type="scientific">Enterobius vermicularis</name>
    <name type="common">Human pinworm</name>
    <dbReference type="NCBI Taxonomy" id="51028"/>
    <lineage>
        <taxon>Eukaryota</taxon>
        <taxon>Metazoa</taxon>
        <taxon>Ecdysozoa</taxon>
        <taxon>Nematoda</taxon>
        <taxon>Chromadorea</taxon>
        <taxon>Rhabditida</taxon>
        <taxon>Spirurina</taxon>
        <taxon>Oxyuridomorpha</taxon>
        <taxon>Oxyuroidea</taxon>
        <taxon>Oxyuridae</taxon>
        <taxon>Enterobius</taxon>
    </lineage>
</organism>
<protein>
    <submittedName>
        <fullName evidence="3">Prohibitin</fullName>
    </submittedName>
</protein>
<sequence>MPYQLEERKDQATTKIRIVFDAASRQNGKLFLAEVLLGRPILLLLITSILLRFRCYSTVVVEDTKKASLNIDLQTPDYILLRVISNSFILTKVINTHLKRYPSSLTEELIRNTYADNILLYANSANKVEEKA</sequence>
<name>A0A0N4VFN3_ENTVE</name>
<accession>A0A0N4VFN3</accession>
<reference evidence="3" key="1">
    <citation type="submission" date="2017-02" db="UniProtKB">
        <authorList>
            <consortium name="WormBaseParasite"/>
        </authorList>
    </citation>
    <scope>IDENTIFICATION</scope>
</reference>
<dbReference type="STRING" id="51028.A0A0N4VFN3"/>
<evidence type="ECO:0000313" key="2">
    <source>
        <dbReference type="Proteomes" id="UP000274131"/>
    </source>
</evidence>
<dbReference type="WBParaSite" id="EVEC_0000955901-mRNA-1">
    <property type="protein sequence ID" value="EVEC_0000955901-mRNA-1"/>
    <property type="gene ID" value="EVEC_0000955901"/>
</dbReference>
<gene>
    <name evidence="1" type="ORF">EVEC_LOCUS8969</name>
</gene>
<evidence type="ECO:0000313" key="3">
    <source>
        <dbReference type="WBParaSite" id="EVEC_0000955901-mRNA-1"/>
    </source>
</evidence>